<proteinExistence type="predicted"/>
<name>A0A0L0W6J3_GOTPU</name>
<dbReference type="AlphaFoldDB" id="A0A0L0W6J3"/>
<feature type="signal peptide" evidence="1">
    <location>
        <begin position="1"/>
        <end position="23"/>
    </location>
</feature>
<protein>
    <submittedName>
        <fullName evidence="2">Uncharacterized protein</fullName>
    </submittedName>
</protein>
<organism evidence="2 3">
    <name type="scientific">Gottschalkia purinilytica</name>
    <name type="common">Clostridium purinilyticum</name>
    <dbReference type="NCBI Taxonomy" id="1503"/>
    <lineage>
        <taxon>Bacteria</taxon>
        <taxon>Bacillati</taxon>
        <taxon>Bacillota</taxon>
        <taxon>Tissierellia</taxon>
        <taxon>Tissierellales</taxon>
        <taxon>Gottschalkiaceae</taxon>
        <taxon>Gottschalkia</taxon>
    </lineage>
</organism>
<dbReference type="Proteomes" id="UP000037267">
    <property type="component" value="Unassembled WGS sequence"/>
</dbReference>
<dbReference type="RefSeq" id="WP_050378818.1">
    <property type="nucleotide sequence ID" value="NZ_LGSS01000024.1"/>
</dbReference>
<sequence length="227" mass="25748">MKRKFGLTLTLAIMAINTVPVFAQDGYLGDKISLLDRNIINEEKDISAKEGVIKLVEKYGLEIISEEDINKIDINHSETNYSKAKTLEEFEQQILEYKSKPTIITRDFHNYETDTLITQSSTGSMTKNYESEVYNGLIIRYSATGRYGTRSNGKKYWTSATSSKVSEKSNQGYSRLNSVNSTSVSVGNNGDRLEQRYSYDVDNYTRVFGIWVKLGTVTSTGTIYHYI</sequence>
<dbReference type="EMBL" id="LGSS01000024">
    <property type="protein sequence ID" value="KNF07107.1"/>
    <property type="molecule type" value="Genomic_DNA"/>
</dbReference>
<comment type="caution">
    <text evidence="2">The sequence shown here is derived from an EMBL/GenBank/DDBJ whole genome shotgun (WGS) entry which is preliminary data.</text>
</comment>
<evidence type="ECO:0000313" key="3">
    <source>
        <dbReference type="Proteomes" id="UP000037267"/>
    </source>
</evidence>
<keyword evidence="1" id="KW-0732">Signal</keyword>
<feature type="chain" id="PRO_5005550973" evidence="1">
    <location>
        <begin position="24"/>
        <end position="227"/>
    </location>
</feature>
<keyword evidence="3" id="KW-1185">Reference proteome</keyword>
<gene>
    <name evidence="2" type="ORF">CLPU_24c00010</name>
</gene>
<evidence type="ECO:0000256" key="1">
    <source>
        <dbReference type="SAM" id="SignalP"/>
    </source>
</evidence>
<evidence type="ECO:0000313" key="2">
    <source>
        <dbReference type="EMBL" id="KNF07107.1"/>
    </source>
</evidence>
<reference evidence="3" key="1">
    <citation type="submission" date="2015-07" db="EMBL/GenBank/DDBJ databases">
        <title>Draft genome sequence of the purine-degrading Gottschalkia purinilyticum DSM 1384 (formerly Clostridium purinilyticum).</title>
        <authorList>
            <person name="Poehlein A."/>
            <person name="Schiel-Bengelsdorf B."/>
            <person name="Bengelsdorf F.R."/>
            <person name="Daniel R."/>
            <person name="Duerre P."/>
        </authorList>
    </citation>
    <scope>NUCLEOTIDE SEQUENCE [LARGE SCALE GENOMIC DNA]</scope>
    <source>
        <strain evidence="3">DSM 1384</strain>
    </source>
</reference>
<accession>A0A0L0W6J3</accession>